<reference evidence="1 3" key="1">
    <citation type="submission" date="2024-01" db="EMBL/GenBank/DDBJ databases">
        <title>Genome assemblies of Stephania.</title>
        <authorList>
            <person name="Yang L."/>
        </authorList>
    </citation>
    <scope>NUCLEOTIDE SEQUENCE [LARGE SCALE GENOMIC DNA]</scope>
    <source>
        <strain evidence="1">QJT</strain>
        <tissue evidence="1">Leaf</tissue>
    </source>
</reference>
<dbReference type="EMBL" id="JBBNAE010000003">
    <property type="protein sequence ID" value="KAK9137590.1"/>
    <property type="molecule type" value="Genomic_DNA"/>
</dbReference>
<evidence type="ECO:0000313" key="3">
    <source>
        <dbReference type="Proteomes" id="UP001417504"/>
    </source>
</evidence>
<comment type="caution">
    <text evidence="1">The sequence shown here is derived from an EMBL/GenBank/DDBJ whole genome shotgun (WGS) entry which is preliminary data.</text>
</comment>
<proteinExistence type="predicted"/>
<dbReference type="Proteomes" id="UP001417504">
    <property type="component" value="Unassembled WGS sequence"/>
</dbReference>
<dbReference type="EMBL" id="JBBNAE010000003">
    <property type="protein sequence ID" value="KAK9137595.1"/>
    <property type="molecule type" value="Genomic_DNA"/>
</dbReference>
<protein>
    <submittedName>
        <fullName evidence="1">Uncharacterized protein</fullName>
    </submittedName>
</protein>
<accession>A0AAP0PEC4</accession>
<name>A0AAP0PEC4_9MAGN</name>
<evidence type="ECO:0000313" key="1">
    <source>
        <dbReference type="EMBL" id="KAK9137590.1"/>
    </source>
</evidence>
<sequence>MKSCTYVSLYEDKHLEMSRDCENLRHLPSKEQMQQRLTFLKRLDIHWCPQLKERCSRSDGEEWPKISHIPNLYIH</sequence>
<dbReference type="AlphaFoldDB" id="A0AAP0PEC4"/>
<evidence type="ECO:0000313" key="2">
    <source>
        <dbReference type="EMBL" id="KAK9137595.1"/>
    </source>
</evidence>
<keyword evidence="3" id="KW-1185">Reference proteome</keyword>
<organism evidence="1 3">
    <name type="scientific">Stephania japonica</name>
    <dbReference type="NCBI Taxonomy" id="461633"/>
    <lineage>
        <taxon>Eukaryota</taxon>
        <taxon>Viridiplantae</taxon>
        <taxon>Streptophyta</taxon>
        <taxon>Embryophyta</taxon>
        <taxon>Tracheophyta</taxon>
        <taxon>Spermatophyta</taxon>
        <taxon>Magnoliopsida</taxon>
        <taxon>Ranunculales</taxon>
        <taxon>Menispermaceae</taxon>
        <taxon>Menispermoideae</taxon>
        <taxon>Cissampelideae</taxon>
        <taxon>Stephania</taxon>
    </lineage>
</organism>
<gene>
    <name evidence="1" type="ORF">Sjap_008184</name>
    <name evidence="2" type="ORF">Sjap_008189</name>
</gene>